<dbReference type="GO" id="GO:0000155">
    <property type="term" value="F:phosphorelay sensor kinase activity"/>
    <property type="evidence" value="ECO:0007669"/>
    <property type="project" value="InterPro"/>
</dbReference>
<dbReference type="PANTHER" id="PTHR34220:SF7">
    <property type="entry name" value="SENSOR HISTIDINE KINASE YPDA"/>
    <property type="match status" value="1"/>
</dbReference>
<evidence type="ECO:0000256" key="4">
    <source>
        <dbReference type="ARBA" id="ARBA00022475"/>
    </source>
</evidence>
<dbReference type="InterPro" id="IPR033479">
    <property type="entry name" value="dCache_1"/>
</dbReference>
<keyword evidence="6" id="KW-0808">Transferase</keyword>
<keyword evidence="16" id="KW-1185">Reference proteome</keyword>
<evidence type="ECO:0000256" key="1">
    <source>
        <dbReference type="ARBA" id="ARBA00000085"/>
    </source>
</evidence>
<dbReference type="GO" id="GO:0005886">
    <property type="term" value="C:plasma membrane"/>
    <property type="evidence" value="ECO:0007669"/>
    <property type="project" value="UniProtKB-SubCell"/>
</dbReference>
<name>A0A4R1S731_HYDET</name>
<feature type="domain" description="HAMP" evidence="14">
    <location>
        <begin position="324"/>
        <end position="376"/>
    </location>
</feature>
<keyword evidence="7 12" id="KW-0812">Transmembrane</keyword>
<evidence type="ECO:0000256" key="7">
    <source>
        <dbReference type="ARBA" id="ARBA00022692"/>
    </source>
</evidence>
<keyword evidence="8 15" id="KW-0418">Kinase</keyword>
<dbReference type="Pfam" id="PF06580">
    <property type="entry name" value="His_kinase"/>
    <property type="match status" value="1"/>
</dbReference>
<proteinExistence type="predicted"/>
<evidence type="ECO:0000256" key="8">
    <source>
        <dbReference type="ARBA" id="ARBA00022777"/>
    </source>
</evidence>
<dbReference type="Gene3D" id="1.10.8.500">
    <property type="entry name" value="HAMP domain in histidine kinase"/>
    <property type="match status" value="1"/>
</dbReference>
<dbReference type="InterPro" id="IPR010559">
    <property type="entry name" value="Sig_transdc_His_kin_internal"/>
</dbReference>
<dbReference type="SUPFAM" id="SSF55874">
    <property type="entry name" value="ATPase domain of HSP90 chaperone/DNA topoisomerase II/histidine kinase"/>
    <property type="match status" value="1"/>
</dbReference>
<evidence type="ECO:0000256" key="6">
    <source>
        <dbReference type="ARBA" id="ARBA00022679"/>
    </source>
</evidence>
<dbReference type="InterPro" id="IPR003660">
    <property type="entry name" value="HAMP_dom"/>
</dbReference>
<dbReference type="InterPro" id="IPR005467">
    <property type="entry name" value="His_kinase_dom"/>
</dbReference>
<evidence type="ECO:0000256" key="2">
    <source>
        <dbReference type="ARBA" id="ARBA00004651"/>
    </source>
</evidence>
<dbReference type="EMBL" id="SLUN01000003">
    <property type="protein sequence ID" value="TCL75118.1"/>
    <property type="molecule type" value="Genomic_DNA"/>
</dbReference>
<evidence type="ECO:0000313" key="16">
    <source>
        <dbReference type="Proteomes" id="UP000295008"/>
    </source>
</evidence>
<feature type="transmembrane region" description="Helical" evidence="12">
    <location>
        <begin position="303"/>
        <end position="322"/>
    </location>
</feature>
<gene>
    <name evidence="15" type="ORF">EDC14_100349</name>
</gene>
<feature type="transmembrane region" description="Helical" evidence="12">
    <location>
        <begin position="12"/>
        <end position="32"/>
    </location>
</feature>
<keyword evidence="10" id="KW-0902">Two-component regulatory system</keyword>
<evidence type="ECO:0000256" key="11">
    <source>
        <dbReference type="ARBA" id="ARBA00023136"/>
    </source>
</evidence>
<keyword evidence="11 12" id="KW-0472">Membrane</keyword>
<comment type="caution">
    <text evidence="15">The sequence shown here is derived from an EMBL/GenBank/DDBJ whole genome shotgun (WGS) entry which is preliminary data.</text>
</comment>
<evidence type="ECO:0000256" key="5">
    <source>
        <dbReference type="ARBA" id="ARBA00022553"/>
    </source>
</evidence>
<keyword evidence="5" id="KW-0597">Phosphoprotein</keyword>
<keyword evidence="9 12" id="KW-1133">Transmembrane helix</keyword>
<dbReference type="PROSITE" id="PS50109">
    <property type="entry name" value="HIS_KIN"/>
    <property type="match status" value="1"/>
</dbReference>
<dbReference type="Gene3D" id="3.30.565.10">
    <property type="entry name" value="Histidine kinase-like ATPase, C-terminal domain"/>
    <property type="match status" value="1"/>
</dbReference>
<dbReference type="SMART" id="SM00304">
    <property type="entry name" value="HAMP"/>
    <property type="match status" value="1"/>
</dbReference>
<dbReference type="SMART" id="SM00387">
    <property type="entry name" value="HATPase_c"/>
    <property type="match status" value="1"/>
</dbReference>
<evidence type="ECO:0000256" key="3">
    <source>
        <dbReference type="ARBA" id="ARBA00012438"/>
    </source>
</evidence>
<evidence type="ECO:0000259" key="14">
    <source>
        <dbReference type="PROSITE" id="PS50885"/>
    </source>
</evidence>
<evidence type="ECO:0000256" key="12">
    <source>
        <dbReference type="SAM" id="Phobius"/>
    </source>
</evidence>
<dbReference type="Pfam" id="PF02743">
    <property type="entry name" value="dCache_1"/>
    <property type="match status" value="1"/>
</dbReference>
<dbReference type="InterPro" id="IPR050640">
    <property type="entry name" value="Bact_2-comp_sensor_kinase"/>
</dbReference>
<evidence type="ECO:0000313" key="15">
    <source>
        <dbReference type="EMBL" id="TCL75118.1"/>
    </source>
</evidence>
<dbReference type="Proteomes" id="UP000295008">
    <property type="component" value="Unassembled WGS sequence"/>
</dbReference>
<dbReference type="Pfam" id="PF00672">
    <property type="entry name" value="HAMP"/>
    <property type="match status" value="1"/>
</dbReference>
<keyword evidence="4" id="KW-1003">Cell membrane</keyword>
<dbReference type="EC" id="2.7.13.3" evidence="3"/>
<dbReference type="Gene3D" id="3.30.450.20">
    <property type="entry name" value="PAS domain"/>
    <property type="match status" value="1"/>
</dbReference>
<dbReference type="SUPFAM" id="SSF158472">
    <property type="entry name" value="HAMP domain-like"/>
    <property type="match status" value="1"/>
</dbReference>
<feature type="domain" description="Histidine kinase" evidence="13">
    <location>
        <begin position="483"/>
        <end position="592"/>
    </location>
</feature>
<dbReference type="CDD" id="cd06225">
    <property type="entry name" value="HAMP"/>
    <property type="match status" value="1"/>
</dbReference>
<evidence type="ECO:0000259" key="13">
    <source>
        <dbReference type="PROSITE" id="PS50109"/>
    </source>
</evidence>
<dbReference type="AlphaFoldDB" id="A0A4R1S731"/>
<evidence type="ECO:0000256" key="10">
    <source>
        <dbReference type="ARBA" id="ARBA00023012"/>
    </source>
</evidence>
<comment type="catalytic activity">
    <reaction evidence="1">
        <text>ATP + protein L-histidine = ADP + protein N-phospho-L-histidine.</text>
        <dbReference type="EC" id="2.7.13.3"/>
    </reaction>
</comment>
<dbReference type="InterPro" id="IPR003594">
    <property type="entry name" value="HATPase_dom"/>
</dbReference>
<dbReference type="Pfam" id="PF02518">
    <property type="entry name" value="HATPase_c"/>
    <property type="match status" value="1"/>
</dbReference>
<reference evidence="15 16" key="1">
    <citation type="submission" date="2019-03" db="EMBL/GenBank/DDBJ databases">
        <title>Genomic Encyclopedia of Type Strains, Phase IV (KMG-IV): sequencing the most valuable type-strain genomes for metagenomic binning, comparative biology and taxonomic classification.</title>
        <authorList>
            <person name="Goeker M."/>
        </authorList>
    </citation>
    <scope>NUCLEOTIDE SEQUENCE [LARGE SCALE GENOMIC DNA]</scope>
    <source>
        <strain evidence="15 16">LX-B</strain>
    </source>
</reference>
<accession>A0A4R1S731</accession>
<organism evidence="15 16">
    <name type="scientific">Hydrogenispora ethanolica</name>
    <dbReference type="NCBI Taxonomy" id="1082276"/>
    <lineage>
        <taxon>Bacteria</taxon>
        <taxon>Bacillati</taxon>
        <taxon>Bacillota</taxon>
        <taxon>Hydrogenispora</taxon>
    </lineage>
</organism>
<evidence type="ECO:0000256" key="9">
    <source>
        <dbReference type="ARBA" id="ARBA00022989"/>
    </source>
</evidence>
<sequence length="603" mass="68880">MLHGYNIRNKLIFFFLLVILIPSILITTVMYLRSTRLLGEKKGDSIVNSLEQTCRVIDTILKDAEYQLTFLTIYPENLGQLNHVTRQPDYFQDLLAMKIWTRLRNFRISNQNILAIYIYLYRPRLMLTSFDNRRVIEVNRPGDYQWLNRPVDAATGQSEWAAANVMGSNINDTGVYSFVVTKNIKSIDMKQPIGVACIALEEHYFRHNLLDSIREGARGTVMLLDGRGALLSASGDRKVYSQELRSQSYVRTLLNGARESFIAEVNGEKMLIGYTTSPYTGWKYVSMEPIREVVLNTVEIRNLAIWVNLLSISLAVFLAFLFSQSIYRPIRVLKDSMKQVESGNLTVQIPGARQDEFGMLNRGFNRMINQIQRLIDELYHEKLLKKEAELKSLQAQINPHFLYNTLDSIHWLSRFHKLDEVSQLTFALSNFYRLSLASGRETVTVAETIALIQEYLKIQKIRYGDKIAVEVEADPAMLQYPVLPMIIQPLVENAIGHGIEKKKGPGRIRVALEGCDGGMVFTVQDNGLGIAPEKLRRIQRQLQGCRDENGESFALLNIHRRIRLCYGKPFGLTIDSEPGRGTVVRVFLPRLEHSKPEEAEADV</sequence>
<dbReference type="RefSeq" id="WP_165907761.1">
    <property type="nucleotide sequence ID" value="NZ_SLUN01000003.1"/>
</dbReference>
<dbReference type="InterPro" id="IPR036890">
    <property type="entry name" value="HATPase_C_sf"/>
</dbReference>
<dbReference type="PANTHER" id="PTHR34220">
    <property type="entry name" value="SENSOR HISTIDINE KINASE YPDA"/>
    <property type="match status" value="1"/>
</dbReference>
<protein>
    <recommendedName>
        <fullName evidence="3">histidine kinase</fullName>
        <ecNumber evidence="3">2.7.13.3</ecNumber>
    </recommendedName>
</protein>
<comment type="subcellular location">
    <subcellularLocation>
        <location evidence="2">Cell membrane</location>
        <topology evidence="2">Multi-pass membrane protein</topology>
    </subcellularLocation>
</comment>
<dbReference type="PROSITE" id="PS50885">
    <property type="entry name" value="HAMP"/>
    <property type="match status" value="1"/>
</dbReference>